<protein>
    <submittedName>
        <fullName evidence="9">Magnesium transporter CorA</fullName>
    </submittedName>
</protein>
<dbReference type="CDD" id="cd12822">
    <property type="entry name" value="TmCorA-like"/>
    <property type="match status" value="1"/>
</dbReference>
<evidence type="ECO:0000313" key="10">
    <source>
        <dbReference type="Proteomes" id="UP000680750"/>
    </source>
</evidence>
<evidence type="ECO:0000256" key="1">
    <source>
        <dbReference type="ARBA" id="ARBA00004651"/>
    </source>
</evidence>
<dbReference type="Proteomes" id="UP000680750">
    <property type="component" value="Chromosome"/>
</dbReference>
<dbReference type="GO" id="GO:0005886">
    <property type="term" value="C:plasma membrane"/>
    <property type="evidence" value="ECO:0007669"/>
    <property type="project" value="UniProtKB-SubCell"/>
</dbReference>
<dbReference type="Pfam" id="PF01544">
    <property type="entry name" value="CorA"/>
    <property type="match status" value="1"/>
</dbReference>
<dbReference type="OrthoDB" id="9803416at2"/>
<dbReference type="SUPFAM" id="SSF144083">
    <property type="entry name" value="Magnesium transport protein CorA, transmembrane region"/>
    <property type="match status" value="1"/>
</dbReference>
<evidence type="ECO:0000256" key="8">
    <source>
        <dbReference type="SAM" id="Phobius"/>
    </source>
</evidence>
<evidence type="ECO:0000256" key="5">
    <source>
        <dbReference type="ARBA" id="ARBA00022692"/>
    </source>
</evidence>
<evidence type="ECO:0000313" key="9">
    <source>
        <dbReference type="EMBL" id="BCJ28348.1"/>
    </source>
</evidence>
<dbReference type="Gene3D" id="1.20.58.340">
    <property type="entry name" value="Magnesium transport protein CorA, transmembrane region"/>
    <property type="match status" value="2"/>
</dbReference>
<keyword evidence="6 8" id="KW-1133">Transmembrane helix</keyword>
<keyword evidence="10" id="KW-1185">Reference proteome</keyword>
<dbReference type="Gene3D" id="3.30.460.20">
    <property type="entry name" value="CorA soluble domain-like"/>
    <property type="match status" value="1"/>
</dbReference>
<dbReference type="GO" id="GO:0000287">
    <property type="term" value="F:magnesium ion binding"/>
    <property type="evidence" value="ECO:0007669"/>
    <property type="project" value="TreeGrafter"/>
</dbReference>
<reference evidence="9" key="1">
    <citation type="submission" date="2020-08" db="EMBL/GenBank/DDBJ databases">
        <title>Whole genome shotgun sequence of Actinocatenispora sera NBRC 101916.</title>
        <authorList>
            <person name="Komaki H."/>
            <person name="Tamura T."/>
        </authorList>
    </citation>
    <scope>NUCLEOTIDE SEQUENCE</scope>
    <source>
        <strain evidence="9">NBRC 101916</strain>
    </source>
</reference>
<feature type="transmembrane region" description="Helical" evidence="8">
    <location>
        <begin position="297"/>
        <end position="316"/>
    </location>
</feature>
<dbReference type="AlphaFoldDB" id="A0A810L2E8"/>
<dbReference type="GO" id="GO:0015095">
    <property type="term" value="F:magnesium ion transmembrane transporter activity"/>
    <property type="evidence" value="ECO:0007669"/>
    <property type="project" value="TreeGrafter"/>
</dbReference>
<evidence type="ECO:0000256" key="3">
    <source>
        <dbReference type="ARBA" id="ARBA00022448"/>
    </source>
</evidence>
<evidence type="ECO:0000256" key="2">
    <source>
        <dbReference type="ARBA" id="ARBA00009765"/>
    </source>
</evidence>
<dbReference type="PANTHER" id="PTHR46494">
    <property type="entry name" value="CORA FAMILY METAL ION TRANSPORTER (EUROFUNG)"/>
    <property type="match status" value="1"/>
</dbReference>
<dbReference type="KEGG" id="aser:Asera_24560"/>
<dbReference type="GO" id="GO:0050897">
    <property type="term" value="F:cobalt ion binding"/>
    <property type="evidence" value="ECO:0007669"/>
    <property type="project" value="TreeGrafter"/>
</dbReference>
<dbReference type="InterPro" id="IPR045861">
    <property type="entry name" value="CorA_cytoplasmic_dom"/>
</dbReference>
<accession>A0A810L2E8</accession>
<keyword evidence="3" id="KW-0813">Transport</keyword>
<feature type="transmembrane region" description="Helical" evidence="8">
    <location>
        <begin position="266"/>
        <end position="285"/>
    </location>
</feature>
<keyword evidence="5 8" id="KW-0812">Transmembrane</keyword>
<organism evidence="9 10">
    <name type="scientific">Actinocatenispora sera</name>
    <dbReference type="NCBI Taxonomy" id="390989"/>
    <lineage>
        <taxon>Bacteria</taxon>
        <taxon>Bacillati</taxon>
        <taxon>Actinomycetota</taxon>
        <taxon>Actinomycetes</taxon>
        <taxon>Micromonosporales</taxon>
        <taxon>Micromonosporaceae</taxon>
        <taxon>Actinocatenispora</taxon>
    </lineage>
</organism>
<keyword evidence="4" id="KW-1003">Cell membrane</keyword>
<dbReference type="InterPro" id="IPR002523">
    <property type="entry name" value="MgTranspt_CorA/ZnTranspt_ZntB"/>
</dbReference>
<evidence type="ECO:0000256" key="4">
    <source>
        <dbReference type="ARBA" id="ARBA00022475"/>
    </source>
</evidence>
<gene>
    <name evidence="9" type="ORF">Asera_24560</name>
</gene>
<comment type="similarity">
    <text evidence="2">Belongs to the CorA metal ion transporter (MIT) (TC 1.A.35) family.</text>
</comment>
<evidence type="ECO:0000256" key="7">
    <source>
        <dbReference type="ARBA" id="ARBA00023136"/>
    </source>
</evidence>
<evidence type="ECO:0000256" key="6">
    <source>
        <dbReference type="ARBA" id="ARBA00022989"/>
    </source>
</evidence>
<dbReference type="SUPFAM" id="SSF143865">
    <property type="entry name" value="CorA soluble domain-like"/>
    <property type="match status" value="1"/>
</dbReference>
<name>A0A810L2E8_9ACTN</name>
<proteinExistence type="inferred from homology"/>
<dbReference type="EMBL" id="AP023354">
    <property type="protein sequence ID" value="BCJ28348.1"/>
    <property type="molecule type" value="Genomic_DNA"/>
</dbReference>
<sequence length="322" mass="35828">MTHTRVYRDGRVLHDDLPVDEAARLIGRRRTTVWIDLTPDDEPALRALAAQLDLHSVAVRDALSAHPAHTFARYGSHDFLSARAARFDPELGRLGIEVVSVFLTPNAVVTVRRPGILTAAQLRDEWDQEPALAGHGAGFLLYGLLEVMSRTTEDAVRALDEALDDLADQIFERSTSDEVQRQSLALRRCLASLRRAIFPFDEALDGLGGEARPLFDVAMEPYLHSVHQRVRRMSDWTDSLRELTASIAQTTMSLHDSRMTVISKRVSGWAALIAVPAVVTGFFGINVPYPGIDREWGFVLCCAILVGSFVALYATFKHKDWL</sequence>
<dbReference type="PANTHER" id="PTHR46494:SF1">
    <property type="entry name" value="CORA FAMILY METAL ION TRANSPORTER (EUROFUNG)"/>
    <property type="match status" value="1"/>
</dbReference>
<dbReference type="GO" id="GO:0015087">
    <property type="term" value="F:cobalt ion transmembrane transporter activity"/>
    <property type="evidence" value="ECO:0007669"/>
    <property type="project" value="TreeGrafter"/>
</dbReference>
<comment type="subcellular location">
    <subcellularLocation>
        <location evidence="1">Cell membrane</location>
        <topology evidence="1">Multi-pass membrane protein</topology>
    </subcellularLocation>
</comment>
<keyword evidence="7 8" id="KW-0472">Membrane</keyword>
<dbReference type="InterPro" id="IPR045863">
    <property type="entry name" value="CorA_TM1_TM2"/>
</dbReference>
<dbReference type="RefSeq" id="WP_030445827.1">
    <property type="nucleotide sequence ID" value="NZ_AP023354.1"/>
</dbReference>